<protein>
    <submittedName>
        <fullName evidence="10">Spermine oxidase</fullName>
    </submittedName>
</protein>
<dbReference type="Pfam" id="PF01593">
    <property type="entry name" value="Amino_oxidase"/>
    <property type="match status" value="1"/>
</dbReference>
<dbReference type="Gene3D" id="3.90.660.10">
    <property type="match status" value="1"/>
</dbReference>
<feature type="domain" description="Amine oxidase" evidence="9">
    <location>
        <begin position="51"/>
        <end position="514"/>
    </location>
</feature>
<organism evidence="10 11">
    <name type="scientific">Hypsibius exemplaris</name>
    <name type="common">Freshwater tardigrade</name>
    <dbReference type="NCBI Taxonomy" id="2072580"/>
    <lineage>
        <taxon>Eukaryota</taxon>
        <taxon>Metazoa</taxon>
        <taxon>Ecdysozoa</taxon>
        <taxon>Tardigrada</taxon>
        <taxon>Eutardigrada</taxon>
        <taxon>Parachela</taxon>
        <taxon>Hypsibioidea</taxon>
        <taxon>Hypsibiidae</taxon>
        <taxon>Hypsibius</taxon>
    </lineage>
</organism>
<comment type="caution">
    <text evidence="10">The sequence shown here is derived from an EMBL/GenBank/DDBJ whole genome shotgun (WGS) entry which is preliminary data.</text>
</comment>
<keyword evidence="5" id="KW-0285">Flavoprotein</keyword>
<comment type="similarity">
    <text evidence="3">Belongs to the flavin monoamine oxidase family.</text>
</comment>
<feature type="compositionally biased region" description="Basic and acidic residues" evidence="8">
    <location>
        <begin position="582"/>
        <end position="591"/>
    </location>
</feature>
<feature type="region of interest" description="Disordered" evidence="8">
    <location>
        <begin position="554"/>
        <end position="591"/>
    </location>
</feature>
<comment type="subcellular location">
    <subcellularLocation>
        <location evidence="2">Cytoplasm</location>
    </subcellularLocation>
</comment>
<evidence type="ECO:0000313" key="10">
    <source>
        <dbReference type="EMBL" id="OQV21516.1"/>
    </source>
</evidence>
<dbReference type="AlphaFoldDB" id="A0A1W0X221"/>
<evidence type="ECO:0000256" key="1">
    <source>
        <dbReference type="ARBA" id="ARBA00001974"/>
    </source>
</evidence>
<name>A0A1W0X221_HYPEX</name>
<evidence type="ECO:0000256" key="5">
    <source>
        <dbReference type="ARBA" id="ARBA00022630"/>
    </source>
</evidence>
<dbReference type="InterPro" id="IPR036188">
    <property type="entry name" value="FAD/NAD-bd_sf"/>
</dbReference>
<evidence type="ECO:0000259" key="9">
    <source>
        <dbReference type="Pfam" id="PF01593"/>
    </source>
</evidence>
<evidence type="ECO:0000313" key="11">
    <source>
        <dbReference type="Proteomes" id="UP000192578"/>
    </source>
</evidence>
<feature type="region of interest" description="Disordered" evidence="8">
    <location>
        <begin position="504"/>
        <end position="537"/>
    </location>
</feature>
<evidence type="ECO:0000256" key="6">
    <source>
        <dbReference type="ARBA" id="ARBA00022827"/>
    </source>
</evidence>
<keyword evidence="4" id="KW-0963">Cytoplasm</keyword>
<dbReference type="SUPFAM" id="SSF51905">
    <property type="entry name" value="FAD/NAD(P)-binding domain"/>
    <property type="match status" value="1"/>
</dbReference>
<dbReference type="PANTHER" id="PTHR10742">
    <property type="entry name" value="FLAVIN MONOAMINE OXIDASE"/>
    <property type="match status" value="1"/>
</dbReference>
<dbReference type="PANTHER" id="PTHR10742:SF405">
    <property type="entry name" value="PEROXISOMAL N(1)-ACETYL-SPERMINE_SPERMIDINE OXIDASE"/>
    <property type="match status" value="1"/>
</dbReference>
<proteinExistence type="inferred from homology"/>
<evidence type="ECO:0000256" key="3">
    <source>
        <dbReference type="ARBA" id="ARBA00005995"/>
    </source>
</evidence>
<sequence>MAIFQQGYLTDDEKLAGLRGGASFRSMEESTDVQYARLFQPRIVIIGAGAAGLAAAEHLMENDFTNIVILEAQGRIGGRVWSQKIGQGHVEMGAQFIHGKNILYDVAEQNKLIKNLTPHKKKDVDPLSEHGSGGEFLVEGGIEVTPIMKAIFNDTYEAISTIFQHCKTGKANSVTDDEKQNVGRWMKQQFELYLAEQKNDSDDVKLFRHSILGWMMRVHRTDNACQSLYDLPVSEFAQYAANLECIPLEVPMLHILKLTLARAPINKVRLNKAVQQIRFTGQSSCPIEITCQDGDVVEADHCIVTASLGFLKHNIETFFQPQLSHQKVQAVKDAGFGTVNKIVLRFRQAFWEEAYGREVDGFQLLFSDMDDTESRLLDRPWHRAILGFDVCKTLPNTLVGWVCGQQAQEMETLTDDEVAEQCQTVLQTFLRATVVPRPVQVLRANWFHNQYVRGSYSYAAKDQAKNVRTIAEPCWYYPSAAGGLGQQVPGLLFAGEATHPTLFSTVPGAVESGQPRDNRKSSSSSASSSSLDSWEGSSLHSEAELEDVVAALSSGGRTAVDETASRQGQLTENEEVYTAIQENREHVGIGE</sequence>
<evidence type="ECO:0000256" key="4">
    <source>
        <dbReference type="ARBA" id="ARBA00022490"/>
    </source>
</evidence>
<dbReference type="InterPro" id="IPR002937">
    <property type="entry name" value="Amino_oxidase"/>
</dbReference>
<evidence type="ECO:0000256" key="7">
    <source>
        <dbReference type="ARBA" id="ARBA00023002"/>
    </source>
</evidence>
<evidence type="ECO:0000256" key="8">
    <source>
        <dbReference type="SAM" id="MobiDB-lite"/>
    </source>
</evidence>
<keyword evidence="7" id="KW-0560">Oxidoreductase</keyword>
<dbReference type="SUPFAM" id="SSF54373">
    <property type="entry name" value="FAD-linked reductases, C-terminal domain"/>
    <property type="match status" value="1"/>
</dbReference>
<gene>
    <name evidence="10" type="ORF">BV898_04418</name>
</gene>
<dbReference type="InterPro" id="IPR050281">
    <property type="entry name" value="Flavin_monoamine_oxidase"/>
</dbReference>
<accession>A0A1W0X221</accession>
<feature type="compositionally biased region" description="Low complexity" evidence="8">
    <location>
        <begin position="521"/>
        <end position="537"/>
    </location>
</feature>
<dbReference type="OrthoDB" id="5046242at2759"/>
<dbReference type="GO" id="GO:0046592">
    <property type="term" value="F:polyamine oxidase activity"/>
    <property type="evidence" value="ECO:0007669"/>
    <property type="project" value="TreeGrafter"/>
</dbReference>
<dbReference type="GO" id="GO:0005737">
    <property type="term" value="C:cytoplasm"/>
    <property type="evidence" value="ECO:0007669"/>
    <property type="project" value="UniProtKB-SubCell"/>
</dbReference>
<evidence type="ECO:0000256" key="2">
    <source>
        <dbReference type="ARBA" id="ARBA00004496"/>
    </source>
</evidence>
<keyword evidence="6" id="KW-0274">FAD</keyword>
<dbReference type="Proteomes" id="UP000192578">
    <property type="component" value="Unassembled WGS sequence"/>
</dbReference>
<reference evidence="11" key="1">
    <citation type="submission" date="2017-01" db="EMBL/GenBank/DDBJ databases">
        <title>Comparative genomics of anhydrobiosis in the tardigrade Hypsibius dujardini.</title>
        <authorList>
            <person name="Yoshida Y."/>
            <person name="Koutsovoulos G."/>
            <person name="Laetsch D."/>
            <person name="Stevens L."/>
            <person name="Kumar S."/>
            <person name="Horikawa D."/>
            <person name="Ishino K."/>
            <person name="Komine S."/>
            <person name="Tomita M."/>
            <person name="Blaxter M."/>
            <person name="Arakawa K."/>
        </authorList>
    </citation>
    <scope>NUCLEOTIDE SEQUENCE [LARGE SCALE GENOMIC DNA]</scope>
    <source>
        <strain evidence="11">Z151</strain>
    </source>
</reference>
<comment type="cofactor">
    <cofactor evidence="1">
        <name>FAD</name>
        <dbReference type="ChEBI" id="CHEBI:57692"/>
    </cofactor>
</comment>
<dbReference type="PRINTS" id="PR00419">
    <property type="entry name" value="ADXRDTASE"/>
</dbReference>
<keyword evidence="11" id="KW-1185">Reference proteome</keyword>
<dbReference type="Gene3D" id="3.50.50.60">
    <property type="entry name" value="FAD/NAD(P)-binding domain"/>
    <property type="match status" value="1"/>
</dbReference>
<dbReference type="EMBL" id="MTYJ01000022">
    <property type="protein sequence ID" value="OQV21516.1"/>
    <property type="molecule type" value="Genomic_DNA"/>
</dbReference>